<protein>
    <submittedName>
        <fullName evidence="1">Uncharacterized protein</fullName>
    </submittedName>
</protein>
<reference evidence="1" key="1">
    <citation type="journal article" date="2020" name="Fungal Divers.">
        <title>Resolving the Mortierellaceae phylogeny through synthesis of multi-gene phylogenetics and phylogenomics.</title>
        <authorList>
            <person name="Vandepol N."/>
            <person name="Liber J."/>
            <person name="Desiro A."/>
            <person name="Na H."/>
            <person name="Kennedy M."/>
            <person name="Barry K."/>
            <person name="Grigoriev I.V."/>
            <person name="Miller A.N."/>
            <person name="O'Donnell K."/>
            <person name="Stajich J.E."/>
            <person name="Bonito G."/>
        </authorList>
    </citation>
    <scope>NUCLEOTIDE SEQUENCE</scope>
    <source>
        <strain evidence="1">NRRL 6426</strain>
    </source>
</reference>
<accession>A0A9P5RRF4</accession>
<sequence>MLTKLPSLGVLKVPGSAITLENVIKNNRASSKVRILEVIVAIDEDLNESNLYCEYVHQSSLPLRNRRGSLASRSCYAQIGSQSILQKVSLKVVVGKYRTNDTDVFKNCIFPGIFNLSNNRQSRPGYLGLSAGLTKLKVWRGSVSETTEEAVVTVGRKESFWLQSHLSAMKDIELVANHE</sequence>
<dbReference type="EMBL" id="JAAAUQ010001029">
    <property type="protein sequence ID" value="KAF9144094.1"/>
    <property type="molecule type" value="Genomic_DNA"/>
</dbReference>
<comment type="caution">
    <text evidence="1">The sequence shown here is derived from an EMBL/GenBank/DDBJ whole genome shotgun (WGS) entry which is preliminary data.</text>
</comment>
<organism evidence="1 2">
    <name type="scientific">Linnemannia schmuckeri</name>
    <dbReference type="NCBI Taxonomy" id="64567"/>
    <lineage>
        <taxon>Eukaryota</taxon>
        <taxon>Fungi</taxon>
        <taxon>Fungi incertae sedis</taxon>
        <taxon>Mucoromycota</taxon>
        <taxon>Mortierellomycotina</taxon>
        <taxon>Mortierellomycetes</taxon>
        <taxon>Mortierellales</taxon>
        <taxon>Mortierellaceae</taxon>
        <taxon>Linnemannia</taxon>
    </lineage>
</organism>
<dbReference type="Proteomes" id="UP000748756">
    <property type="component" value="Unassembled WGS sequence"/>
</dbReference>
<gene>
    <name evidence="1" type="ORF">BG015_000205</name>
</gene>
<proteinExistence type="predicted"/>
<name>A0A9P5RRF4_9FUNG</name>
<evidence type="ECO:0000313" key="1">
    <source>
        <dbReference type="EMBL" id="KAF9144094.1"/>
    </source>
</evidence>
<keyword evidence="2" id="KW-1185">Reference proteome</keyword>
<dbReference type="AlphaFoldDB" id="A0A9P5RRF4"/>
<evidence type="ECO:0000313" key="2">
    <source>
        <dbReference type="Proteomes" id="UP000748756"/>
    </source>
</evidence>